<keyword evidence="4" id="KW-0862">Zinc</keyword>
<evidence type="ECO:0000259" key="9">
    <source>
        <dbReference type="PROSITE" id="PS51282"/>
    </source>
</evidence>
<evidence type="ECO:0008006" key="12">
    <source>
        <dbReference type="Google" id="ProtNLM"/>
    </source>
</evidence>
<evidence type="ECO:0000256" key="4">
    <source>
        <dbReference type="ARBA" id="ARBA00022833"/>
    </source>
</evidence>
<feature type="region of interest" description="Disordered" evidence="7">
    <location>
        <begin position="611"/>
        <end position="632"/>
    </location>
</feature>
<name>A0A8H3FNL6_9LECA</name>
<dbReference type="GO" id="GO:0005634">
    <property type="term" value="C:nucleus"/>
    <property type="evidence" value="ECO:0007669"/>
    <property type="project" value="UniProtKB-SubCell"/>
</dbReference>
<keyword evidence="11" id="KW-1185">Reference proteome</keyword>
<dbReference type="OrthoDB" id="106784at2759"/>
<evidence type="ECO:0000259" key="8">
    <source>
        <dbReference type="PROSITE" id="PS50158"/>
    </source>
</evidence>
<proteinExistence type="predicted"/>
<evidence type="ECO:0000256" key="1">
    <source>
        <dbReference type="ARBA" id="ARBA00004123"/>
    </source>
</evidence>
<keyword evidence="3 6" id="KW-0863">Zinc-finger</keyword>
<dbReference type="Gene3D" id="4.10.60.10">
    <property type="entry name" value="Zinc finger, CCHC-type"/>
    <property type="match status" value="1"/>
</dbReference>
<dbReference type="CDD" id="cd16620">
    <property type="entry name" value="vRING-HC-C4C4_RBBP6"/>
    <property type="match status" value="1"/>
</dbReference>
<feature type="compositionally biased region" description="Basic residues" evidence="7">
    <location>
        <begin position="612"/>
        <end position="623"/>
    </location>
</feature>
<dbReference type="Pfam" id="PF13696">
    <property type="entry name" value="zf-CCHC_2"/>
    <property type="match status" value="1"/>
</dbReference>
<feature type="region of interest" description="Disordered" evidence="7">
    <location>
        <begin position="358"/>
        <end position="479"/>
    </location>
</feature>
<protein>
    <recommendedName>
        <fullName evidence="12">DWNN domain-containing protein</fullName>
    </recommendedName>
</protein>
<evidence type="ECO:0000256" key="7">
    <source>
        <dbReference type="SAM" id="MobiDB-lite"/>
    </source>
</evidence>
<feature type="domain" description="CCHC-type" evidence="8">
    <location>
        <begin position="186"/>
        <end position="200"/>
    </location>
</feature>
<dbReference type="SMART" id="SM01180">
    <property type="entry name" value="DWNN"/>
    <property type="match status" value="1"/>
</dbReference>
<sequence>MSSSVFFRFKSQKEPSKITFDGTGISVFELKRDIIAANKLGDGTDFELVISAEDTKEEYDDDTAVVPRSTTVIARRLPAAKPGRGGAARYVSGKMPQNARSSYKAEAFISKPLNQSRPTNGVQHMSEVSGGQSEELRIAAMFQQNADQWAQQQQAMANATPVFRSQANPGRNANMPDKPLPPGYICYRCGEKGHYIQACPTNNDPEWDKRPRIKRTTGIPKAFLKPVEKPTAITNDGTLDDTKQPSGVMVTADGEWVVAEPDKASWDQYHAKAKVSAAAQEAAARGSKELQERGLECAIDNRLFVDPTKTPCCQTTYCSECITHALLENDLTCPSCSTENILIDNLLPDEETASKVREYEKEKAPTQSSGEGSKSPKNREKAEVKKEPADIGSPDLRRSPGQNRIMTVTGVVQAKGADSKGKKRPAEHELKNDRPAPSPSAESIAKPSSNDGNQSIVPGPKAEALSRTPLNPQTAFSNGNHMMAQGLNAMAFPNTNSYMTMPMQMSAGLFNPAMIDSTGFMNGTGGNWNTMWAPNYPQQSMTLSGPGFQNSMYTTAGYGQQNMQLPTNNGFRGINGFSESGPGRGHFPNQQRNHFQGQNANDEDSAYFRKPVNPHRHQGRRNLNRPTDYHEI</sequence>
<dbReference type="EMBL" id="CAJPDS010000035">
    <property type="protein sequence ID" value="CAF9924321.1"/>
    <property type="molecule type" value="Genomic_DNA"/>
</dbReference>
<dbReference type="Gene3D" id="3.30.40.10">
    <property type="entry name" value="Zinc/RING finger domain, C3HC4 (zinc finger)"/>
    <property type="match status" value="1"/>
</dbReference>
<dbReference type="InterPro" id="IPR001878">
    <property type="entry name" value="Znf_CCHC"/>
</dbReference>
<feature type="region of interest" description="Disordered" evidence="7">
    <location>
        <begin position="578"/>
        <end position="598"/>
    </location>
</feature>
<dbReference type="GO" id="GO:0061630">
    <property type="term" value="F:ubiquitin protein ligase activity"/>
    <property type="evidence" value="ECO:0007669"/>
    <property type="project" value="InterPro"/>
</dbReference>
<dbReference type="Proteomes" id="UP000664521">
    <property type="component" value="Unassembled WGS sequence"/>
</dbReference>
<comment type="caution">
    <text evidence="10">The sequence shown here is derived from an EMBL/GenBank/DDBJ whole genome shotgun (WGS) entry which is preliminary data.</text>
</comment>
<evidence type="ECO:0000256" key="2">
    <source>
        <dbReference type="ARBA" id="ARBA00022723"/>
    </source>
</evidence>
<keyword evidence="5" id="KW-0539">Nucleus</keyword>
<dbReference type="PANTHER" id="PTHR15439:SF0">
    <property type="entry name" value="CELL DIVISION CYCLE AND APOPTOSIS REGULATOR PROTEIN 1-RELATED"/>
    <property type="match status" value="1"/>
</dbReference>
<dbReference type="AlphaFoldDB" id="A0A8H3FNL6"/>
<accession>A0A8H3FNL6</accession>
<keyword evidence="2" id="KW-0479">Metal-binding</keyword>
<dbReference type="GO" id="GO:0006397">
    <property type="term" value="P:mRNA processing"/>
    <property type="evidence" value="ECO:0007669"/>
    <property type="project" value="InterPro"/>
</dbReference>
<dbReference type="Pfam" id="PF08783">
    <property type="entry name" value="DWNN"/>
    <property type="match status" value="1"/>
</dbReference>
<dbReference type="InterPro" id="IPR014891">
    <property type="entry name" value="DWNN_domain"/>
</dbReference>
<evidence type="ECO:0000313" key="10">
    <source>
        <dbReference type="EMBL" id="CAF9924321.1"/>
    </source>
</evidence>
<feature type="domain" description="DWNN" evidence="9">
    <location>
        <begin position="5"/>
        <end position="78"/>
    </location>
</feature>
<dbReference type="GO" id="GO:0006511">
    <property type="term" value="P:ubiquitin-dependent protein catabolic process"/>
    <property type="evidence" value="ECO:0007669"/>
    <property type="project" value="TreeGrafter"/>
</dbReference>
<reference evidence="10" key="1">
    <citation type="submission" date="2021-03" db="EMBL/GenBank/DDBJ databases">
        <authorList>
            <person name="Tagirdzhanova G."/>
        </authorList>
    </citation>
    <scope>NUCLEOTIDE SEQUENCE</scope>
</reference>
<dbReference type="PANTHER" id="PTHR15439">
    <property type="entry name" value="RETINOBLASTOMA-BINDING PROTEIN 6"/>
    <property type="match status" value="1"/>
</dbReference>
<evidence type="ECO:0000256" key="6">
    <source>
        <dbReference type="PROSITE-ProRule" id="PRU00047"/>
    </source>
</evidence>
<feature type="compositionally biased region" description="Polar residues" evidence="7">
    <location>
        <begin position="468"/>
        <end position="479"/>
    </location>
</feature>
<feature type="compositionally biased region" description="Basic and acidic residues" evidence="7">
    <location>
        <begin position="417"/>
        <end position="434"/>
    </location>
</feature>
<gene>
    <name evidence="10" type="ORF">HETSPECPRED_005566</name>
</gene>
<dbReference type="PROSITE" id="PS50158">
    <property type="entry name" value="ZF_CCHC"/>
    <property type="match status" value="1"/>
</dbReference>
<dbReference type="SUPFAM" id="SSF57756">
    <property type="entry name" value="Retrovirus zinc finger-like domains"/>
    <property type="match status" value="1"/>
</dbReference>
<evidence type="ECO:0000313" key="11">
    <source>
        <dbReference type="Proteomes" id="UP000664521"/>
    </source>
</evidence>
<dbReference type="InterPro" id="IPR013083">
    <property type="entry name" value="Znf_RING/FYVE/PHD"/>
</dbReference>
<organism evidence="10 11">
    <name type="scientific">Heterodermia speciosa</name>
    <dbReference type="NCBI Taxonomy" id="116794"/>
    <lineage>
        <taxon>Eukaryota</taxon>
        <taxon>Fungi</taxon>
        <taxon>Dikarya</taxon>
        <taxon>Ascomycota</taxon>
        <taxon>Pezizomycotina</taxon>
        <taxon>Lecanoromycetes</taxon>
        <taxon>OSLEUM clade</taxon>
        <taxon>Lecanoromycetidae</taxon>
        <taxon>Caliciales</taxon>
        <taxon>Physciaceae</taxon>
        <taxon>Heterodermia</taxon>
    </lineage>
</organism>
<dbReference type="SUPFAM" id="SSF57850">
    <property type="entry name" value="RING/U-box"/>
    <property type="match status" value="1"/>
</dbReference>
<evidence type="ECO:0000256" key="5">
    <source>
        <dbReference type="ARBA" id="ARBA00023242"/>
    </source>
</evidence>
<evidence type="ECO:0000256" key="3">
    <source>
        <dbReference type="ARBA" id="ARBA00022771"/>
    </source>
</evidence>
<feature type="compositionally biased region" description="Polar residues" evidence="7">
    <location>
        <begin position="446"/>
        <end position="456"/>
    </location>
</feature>
<dbReference type="PROSITE" id="PS51282">
    <property type="entry name" value="DWNN"/>
    <property type="match status" value="1"/>
</dbReference>
<dbReference type="GO" id="GO:0003676">
    <property type="term" value="F:nucleic acid binding"/>
    <property type="evidence" value="ECO:0007669"/>
    <property type="project" value="InterPro"/>
</dbReference>
<dbReference type="GO" id="GO:0008270">
    <property type="term" value="F:zinc ion binding"/>
    <property type="evidence" value="ECO:0007669"/>
    <property type="project" value="UniProtKB-KW"/>
</dbReference>
<dbReference type="GO" id="GO:0016567">
    <property type="term" value="P:protein ubiquitination"/>
    <property type="evidence" value="ECO:0007669"/>
    <property type="project" value="InterPro"/>
</dbReference>
<comment type="subcellular location">
    <subcellularLocation>
        <location evidence="1">Nucleus</location>
    </subcellularLocation>
</comment>
<feature type="compositionally biased region" description="Polar residues" evidence="7">
    <location>
        <begin position="588"/>
        <end position="598"/>
    </location>
</feature>
<dbReference type="Gene3D" id="3.10.20.90">
    <property type="entry name" value="Phosphatidylinositol 3-kinase Catalytic Subunit, Chain A, domain 1"/>
    <property type="match status" value="1"/>
</dbReference>
<dbReference type="InterPro" id="IPR025829">
    <property type="entry name" value="Zn_knuckle_CX2CX3GHX4C"/>
</dbReference>
<dbReference type="SMART" id="SM00343">
    <property type="entry name" value="ZnF_C2HC"/>
    <property type="match status" value="1"/>
</dbReference>
<dbReference type="InterPro" id="IPR036875">
    <property type="entry name" value="Znf_CCHC_sf"/>
</dbReference>
<dbReference type="InterPro" id="IPR033489">
    <property type="entry name" value="RBBP6"/>
</dbReference>
<feature type="compositionally biased region" description="Basic and acidic residues" evidence="7">
    <location>
        <begin position="377"/>
        <end position="389"/>
    </location>
</feature>